<dbReference type="Pfam" id="PF13416">
    <property type="entry name" value="SBP_bac_8"/>
    <property type="match status" value="1"/>
</dbReference>
<evidence type="ECO:0000256" key="3">
    <source>
        <dbReference type="ARBA" id="ARBA00023136"/>
    </source>
</evidence>
<accession>A0ABV5W6V8</accession>
<dbReference type="PANTHER" id="PTHR43649">
    <property type="entry name" value="ARABINOSE-BINDING PROTEIN-RELATED"/>
    <property type="match status" value="1"/>
</dbReference>
<keyword evidence="4" id="KW-0564">Palmitate</keyword>
<dbReference type="PANTHER" id="PTHR43649:SF33">
    <property type="entry name" value="POLYGALACTURONAN_RHAMNOGALACTURONAN-BINDING PROTEIN YTCQ"/>
    <property type="match status" value="1"/>
</dbReference>
<evidence type="ECO:0000256" key="2">
    <source>
        <dbReference type="ARBA" id="ARBA00022729"/>
    </source>
</evidence>
<keyword evidence="3" id="KW-0472">Membrane</keyword>
<proteinExistence type="predicted"/>
<dbReference type="Gene3D" id="3.40.190.10">
    <property type="entry name" value="Periplasmic binding protein-like II"/>
    <property type="match status" value="1"/>
</dbReference>
<organism evidence="6 7">
    <name type="scientific">Paenibacillus hodogayensis</name>
    <dbReference type="NCBI Taxonomy" id="279208"/>
    <lineage>
        <taxon>Bacteria</taxon>
        <taxon>Bacillati</taxon>
        <taxon>Bacillota</taxon>
        <taxon>Bacilli</taxon>
        <taxon>Bacillales</taxon>
        <taxon>Paenibacillaceae</taxon>
        <taxon>Paenibacillus</taxon>
    </lineage>
</organism>
<evidence type="ECO:0000313" key="6">
    <source>
        <dbReference type="EMBL" id="MFB9756303.1"/>
    </source>
</evidence>
<dbReference type="Proteomes" id="UP001589619">
    <property type="component" value="Unassembled WGS sequence"/>
</dbReference>
<dbReference type="EMBL" id="JBHMAG010000022">
    <property type="protein sequence ID" value="MFB9756303.1"/>
    <property type="molecule type" value="Genomic_DNA"/>
</dbReference>
<keyword evidence="1" id="KW-1003">Cell membrane</keyword>
<evidence type="ECO:0000256" key="4">
    <source>
        <dbReference type="ARBA" id="ARBA00023139"/>
    </source>
</evidence>
<name>A0ABV5W6V8_9BACL</name>
<reference evidence="6 7" key="1">
    <citation type="submission" date="2024-09" db="EMBL/GenBank/DDBJ databases">
        <authorList>
            <person name="Sun Q."/>
            <person name="Mori K."/>
        </authorList>
    </citation>
    <scope>NUCLEOTIDE SEQUENCE [LARGE SCALE GENOMIC DNA]</scope>
    <source>
        <strain evidence="6 7">JCM 12520</strain>
    </source>
</reference>
<gene>
    <name evidence="6" type="ORF">ACFFNY_32400</name>
</gene>
<dbReference type="PROSITE" id="PS51257">
    <property type="entry name" value="PROKAR_LIPOPROTEIN"/>
    <property type="match status" value="1"/>
</dbReference>
<keyword evidence="5" id="KW-0449">Lipoprotein</keyword>
<keyword evidence="7" id="KW-1185">Reference proteome</keyword>
<evidence type="ECO:0000256" key="1">
    <source>
        <dbReference type="ARBA" id="ARBA00022475"/>
    </source>
</evidence>
<dbReference type="SUPFAM" id="SSF53850">
    <property type="entry name" value="Periplasmic binding protein-like II"/>
    <property type="match status" value="1"/>
</dbReference>
<dbReference type="RefSeq" id="WP_344917343.1">
    <property type="nucleotide sequence ID" value="NZ_BAAAYO010000021.1"/>
</dbReference>
<sequence length="431" mass="47965">MKKWVISAVVGTVLVAAGCSGADKKSAETESQTVPKAASEPVTLKAQFVWLSDEEFDRYVETPVKKKYPHISFERLKIAPHEEKKLEEMVASGTYPDLIFTSSQVMDPLVAMGFTHDIEPLIKKHGLDLGRFENGSMDTIKLVSGGSYIAGIPYNSNFSALYYNKDIFDKFGTAYPKDGMTWNDAIELAKKVTRSEGGIQYSGLHADGIFRPATQLSLQYIDPATKKAVVNNDGWKKVLEMYRDVFTIPGNEFVLGAKAWESFTKDRTRAMYAHSNRIPLLQQIPDLNWDMVGYPTFKDAPGKGQLYDMHVAVVTAQSKNKDAAFQVIQVLTSDEVQTELSKNGTKSILKDPNIRKVFGEQLPFAKSKNIQAAFQTTPTNPVPVTKWDYLANNYITAETTKKVILEGVDINTALRDAEEKINNLVLQQGGK</sequence>
<dbReference type="InterPro" id="IPR050490">
    <property type="entry name" value="Bact_solute-bd_prot1"/>
</dbReference>
<evidence type="ECO:0000256" key="5">
    <source>
        <dbReference type="ARBA" id="ARBA00023288"/>
    </source>
</evidence>
<evidence type="ECO:0000313" key="7">
    <source>
        <dbReference type="Proteomes" id="UP001589619"/>
    </source>
</evidence>
<keyword evidence="2" id="KW-0732">Signal</keyword>
<comment type="caution">
    <text evidence="6">The sequence shown here is derived from an EMBL/GenBank/DDBJ whole genome shotgun (WGS) entry which is preliminary data.</text>
</comment>
<protein>
    <submittedName>
        <fullName evidence="6">ABC transporter substrate-binding protein</fullName>
    </submittedName>
</protein>
<dbReference type="InterPro" id="IPR006059">
    <property type="entry name" value="SBP"/>
</dbReference>